<evidence type="ECO:0000313" key="2">
    <source>
        <dbReference type="EMBL" id="KAF6834880.1"/>
    </source>
</evidence>
<accession>A0A8H6KP20</accession>
<dbReference type="AlphaFoldDB" id="A0A8H6KP20"/>
<feature type="region of interest" description="Disordered" evidence="1">
    <location>
        <begin position="1"/>
        <end position="49"/>
    </location>
</feature>
<name>A0A8H6KP20_9PEZI</name>
<dbReference type="Proteomes" id="UP000639643">
    <property type="component" value="Unassembled WGS sequence"/>
</dbReference>
<comment type="caution">
    <text evidence="2">The sequence shown here is derived from an EMBL/GenBank/DDBJ whole genome shotgun (WGS) entry which is preliminary data.</text>
</comment>
<protein>
    <submittedName>
        <fullName evidence="2">Uncharacterized protein</fullName>
    </submittedName>
</protein>
<organism evidence="2 3">
    <name type="scientific">Colletotrichum musicola</name>
    <dbReference type="NCBI Taxonomy" id="2175873"/>
    <lineage>
        <taxon>Eukaryota</taxon>
        <taxon>Fungi</taxon>
        <taxon>Dikarya</taxon>
        <taxon>Ascomycota</taxon>
        <taxon>Pezizomycotina</taxon>
        <taxon>Sordariomycetes</taxon>
        <taxon>Hypocreomycetidae</taxon>
        <taxon>Glomerellales</taxon>
        <taxon>Glomerellaceae</taxon>
        <taxon>Colletotrichum</taxon>
        <taxon>Colletotrichum orchidearum species complex</taxon>
    </lineage>
</organism>
<evidence type="ECO:0000256" key="1">
    <source>
        <dbReference type="SAM" id="MobiDB-lite"/>
    </source>
</evidence>
<feature type="compositionally biased region" description="Basic and acidic residues" evidence="1">
    <location>
        <begin position="1"/>
        <end position="16"/>
    </location>
</feature>
<gene>
    <name evidence="2" type="ORF">CMUS01_06001</name>
</gene>
<keyword evidence="3" id="KW-1185">Reference proteome</keyword>
<sequence length="144" mass="16120">MEGPDRMDGRGLEVKQRTLPPFPSTTPPGGGVEEYRPDLHAPQDEEDEAEEMRIRISESADLNLNLREVRTAPFVPADEVRRGGSNRVRDQSFLGVRKRKANDLSRDPIPCDDVPPGYRPRSDPFVTRPTNDSFPISLNPLAVT</sequence>
<feature type="compositionally biased region" description="Basic and acidic residues" evidence="1">
    <location>
        <begin position="33"/>
        <end position="43"/>
    </location>
</feature>
<feature type="region of interest" description="Disordered" evidence="1">
    <location>
        <begin position="99"/>
        <end position="134"/>
    </location>
</feature>
<proteinExistence type="predicted"/>
<dbReference type="EMBL" id="WIGM01000188">
    <property type="protein sequence ID" value="KAF6834880.1"/>
    <property type="molecule type" value="Genomic_DNA"/>
</dbReference>
<evidence type="ECO:0000313" key="3">
    <source>
        <dbReference type="Proteomes" id="UP000639643"/>
    </source>
</evidence>
<reference evidence="2" key="1">
    <citation type="journal article" date="2020" name="Phytopathology">
        <title>Genome Sequence Resources of Colletotrichum truncatum, C. plurivorum, C. musicola, and C. sojae: Four Species Pathogenic to Soybean (Glycine max).</title>
        <authorList>
            <person name="Rogerio F."/>
            <person name="Boufleur T.R."/>
            <person name="Ciampi-Guillardi M."/>
            <person name="Sukno S.A."/>
            <person name="Thon M.R."/>
            <person name="Massola Junior N.S."/>
            <person name="Baroncelli R."/>
        </authorList>
    </citation>
    <scope>NUCLEOTIDE SEQUENCE</scope>
    <source>
        <strain evidence="2">LFN0074</strain>
    </source>
</reference>